<dbReference type="SUPFAM" id="SSF69047">
    <property type="entry name" value="Hypothetical protein YjbJ"/>
    <property type="match status" value="1"/>
</dbReference>
<reference evidence="4" key="1">
    <citation type="submission" date="2022-05" db="EMBL/GenBank/DDBJ databases">
        <title>An RpoN-dependent PEP-CTERM gene is involved in floc formation of an Aquincola tertiaricarbonis strain.</title>
        <authorList>
            <person name="Qiu D."/>
            <person name="Xia M."/>
        </authorList>
    </citation>
    <scope>NUCLEOTIDE SEQUENCE</scope>
    <source>
        <strain evidence="4">RN12</strain>
    </source>
</reference>
<dbReference type="InterPro" id="IPR008462">
    <property type="entry name" value="CsbD"/>
</dbReference>
<dbReference type="Gene3D" id="1.10.1470.10">
    <property type="entry name" value="YjbJ"/>
    <property type="match status" value="1"/>
</dbReference>
<evidence type="ECO:0000256" key="2">
    <source>
        <dbReference type="SAM" id="MobiDB-lite"/>
    </source>
</evidence>
<comment type="similarity">
    <text evidence="1">Belongs to the UPF0337 (CsbD) family.</text>
</comment>
<sequence>MNDDQVKGRLTDAKGHIKEAVGKAVGNEKLQSEGLADQAKGTAQKTYGDAKEDVKDAVKGR</sequence>
<organism evidence="4 5">
    <name type="scientific">Aquincola tertiaricarbonis</name>
    <dbReference type="NCBI Taxonomy" id="391953"/>
    <lineage>
        <taxon>Bacteria</taxon>
        <taxon>Pseudomonadati</taxon>
        <taxon>Pseudomonadota</taxon>
        <taxon>Betaproteobacteria</taxon>
        <taxon>Burkholderiales</taxon>
        <taxon>Sphaerotilaceae</taxon>
        <taxon>Aquincola</taxon>
    </lineage>
</organism>
<dbReference type="InterPro" id="IPR036629">
    <property type="entry name" value="YjbJ_sf"/>
</dbReference>
<evidence type="ECO:0000259" key="3">
    <source>
        <dbReference type="Pfam" id="PF05532"/>
    </source>
</evidence>
<gene>
    <name evidence="4" type="ORF">MW290_31270</name>
</gene>
<evidence type="ECO:0000313" key="4">
    <source>
        <dbReference type="EMBL" id="URI10017.1"/>
    </source>
</evidence>
<protein>
    <submittedName>
        <fullName evidence="4">CsbD family protein</fullName>
    </submittedName>
</protein>
<feature type="compositionally biased region" description="Basic and acidic residues" evidence="2">
    <location>
        <begin position="48"/>
        <end position="61"/>
    </location>
</feature>
<dbReference type="EMBL" id="CP097636">
    <property type="protein sequence ID" value="URI10017.1"/>
    <property type="molecule type" value="Genomic_DNA"/>
</dbReference>
<dbReference type="Pfam" id="PF05532">
    <property type="entry name" value="CsbD"/>
    <property type="match status" value="1"/>
</dbReference>
<accession>A0ABY4SDN3</accession>
<feature type="domain" description="CsbD-like" evidence="3">
    <location>
        <begin position="4"/>
        <end position="56"/>
    </location>
</feature>
<proteinExistence type="inferred from homology"/>
<dbReference type="RefSeq" id="WP_250198226.1">
    <property type="nucleotide sequence ID" value="NZ_CP097636.1"/>
</dbReference>
<name>A0ABY4SDN3_AQUTE</name>
<evidence type="ECO:0000313" key="5">
    <source>
        <dbReference type="Proteomes" id="UP001056201"/>
    </source>
</evidence>
<feature type="region of interest" description="Disordered" evidence="2">
    <location>
        <begin position="23"/>
        <end position="61"/>
    </location>
</feature>
<evidence type="ECO:0000256" key="1">
    <source>
        <dbReference type="ARBA" id="ARBA00009129"/>
    </source>
</evidence>
<keyword evidence="5" id="KW-1185">Reference proteome</keyword>
<dbReference type="Proteomes" id="UP001056201">
    <property type="component" value="Chromosome 2"/>
</dbReference>